<dbReference type="InterPro" id="IPR007632">
    <property type="entry name" value="Anoctamin"/>
</dbReference>
<keyword evidence="4 6" id="KW-1133">Transmembrane helix</keyword>
<dbReference type="AlphaFoldDB" id="A0A087T6G3"/>
<name>A0A087T6G3_STEMI</name>
<comment type="similarity">
    <text evidence="2 6">Belongs to the anoctamin family.</text>
</comment>
<keyword evidence="5 6" id="KW-0472">Membrane</keyword>
<evidence type="ECO:0000256" key="4">
    <source>
        <dbReference type="ARBA" id="ARBA00022989"/>
    </source>
</evidence>
<feature type="domain" description="Anoctamin transmembrane" evidence="7">
    <location>
        <begin position="2"/>
        <end position="121"/>
    </location>
</feature>
<dbReference type="PANTHER" id="PTHR12308:SF84">
    <property type="entry name" value="ANOCTAMIN"/>
    <property type="match status" value="1"/>
</dbReference>
<dbReference type="Pfam" id="PF04547">
    <property type="entry name" value="Anoctamin"/>
    <property type="match status" value="1"/>
</dbReference>
<evidence type="ECO:0000313" key="8">
    <source>
        <dbReference type="EMBL" id="KFM60702.1"/>
    </source>
</evidence>
<sequence length="155" mass="18097">MIAYTSDFIPRLVYIFVTSKDQTLNGYINNSLSYFDPEDFTNDTRPMNSSLNETGLMCRYQDYRNPPDDLEEYELNMKYWHIFAARLSFVVVFEHLVFFITSILAYMIPDIPKSVQQKIMRKRYLAREALYKTEAEEARTVLEGSVDGDNAALPC</sequence>
<evidence type="ECO:0000256" key="3">
    <source>
        <dbReference type="ARBA" id="ARBA00022692"/>
    </source>
</evidence>
<dbReference type="GO" id="GO:0005254">
    <property type="term" value="F:chloride channel activity"/>
    <property type="evidence" value="ECO:0007669"/>
    <property type="project" value="TreeGrafter"/>
</dbReference>
<dbReference type="Proteomes" id="UP000054359">
    <property type="component" value="Unassembled WGS sequence"/>
</dbReference>
<dbReference type="InterPro" id="IPR049452">
    <property type="entry name" value="Anoctamin_TM"/>
</dbReference>
<protein>
    <recommendedName>
        <fullName evidence="6">Anoctamin</fullName>
    </recommendedName>
</protein>
<comment type="subcellular location">
    <subcellularLocation>
        <location evidence="1 6">Membrane</location>
        <topology evidence="1 6">Multi-pass membrane protein</topology>
    </subcellularLocation>
</comment>
<reference evidence="8 9" key="1">
    <citation type="submission" date="2013-11" db="EMBL/GenBank/DDBJ databases">
        <title>Genome sequencing of Stegodyphus mimosarum.</title>
        <authorList>
            <person name="Bechsgaard J."/>
        </authorList>
    </citation>
    <scope>NUCLEOTIDE SEQUENCE [LARGE SCALE GENOMIC DNA]</scope>
</reference>
<evidence type="ECO:0000259" key="7">
    <source>
        <dbReference type="Pfam" id="PF04547"/>
    </source>
</evidence>
<organism evidence="8 9">
    <name type="scientific">Stegodyphus mimosarum</name>
    <name type="common">African social velvet spider</name>
    <dbReference type="NCBI Taxonomy" id="407821"/>
    <lineage>
        <taxon>Eukaryota</taxon>
        <taxon>Metazoa</taxon>
        <taxon>Ecdysozoa</taxon>
        <taxon>Arthropoda</taxon>
        <taxon>Chelicerata</taxon>
        <taxon>Arachnida</taxon>
        <taxon>Araneae</taxon>
        <taxon>Araneomorphae</taxon>
        <taxon>Entelegynae</taxon>
        <taxon>Eresoidea</taxon>
        <taxon>Eresidae</taxon>
        <taxon>Stegodyphus</taxon>
    </lineage>
</organism>
<keyword evidence="3 6" id="KW-0812">Transmembrane</keyword>
<keyword evidence="9" id="KW-1185">Reference proteome</keyword>
<dbReference type="EMBL" id="KK113646">
    <property type="protein sequence ID" value="KFM60702.1"/>
    <property type="molecule type" value="Genomic_DNA"/>
</dbReference>
<dbReference type="OMA" id="MKYWHIF"/>
<proteinExistence type="inferred from homology"/>
<evidence type="ECO:0000256" key="5">
    <source>
        <dbReference type="ARBA" id="ARBA00023136"/>
    </source>
</evidence>
<comment type="caution">
    <text evidence="6">Lacks conserved residue(s) required for the propagation of feature annotation.</text>
</comment>
<dbReference type="GO" id="GO:0005886">
    <property type="term" value="C:plasma membrane"/>
    <property type="evidence" value="ECO:0007669"/>
    <property type="project" value="TreeGrafter"/>
</dbReference>
<evidence type="ECO:0000256" key="2">
    <source>
        <dbReference type="ARBA" id="ARBA00009671"/>
    </source>
</evidence>
<accession>A0A087T6G3</accession>
<feature type="transmembrane region" description="Helical" evidence="6">
    <location>
        <begin position="87"/>
        <end position="108"/>
    </location>
</feature>
<evidence type="ECO:0000256" key="1">
    <source>
        <dbReference type="ARBA" id="ARBA00004141"/>
    </source>
</evidence>
<evidence type="ECO:0000313" key="9">
    <source>
        <dbReference type="Proteomes" id="UP000054359"/>
    </source>
</evidence>
<dbReference type="PANTHER" id="PTHR12308">
    <property type="entry name" value="ANOCTAMIN"/>
    <property type="match status" value="1"/>
</dbReference>
<dbReference type="OrthoDB" id="296386at2759"/>
<gene>
    <name evidence="8" type="ORF">X975_19424</name>
</gene>
<evidence type="ECO:0000256" key="6">
    <source>
        <dbReference type="RuleBase" id="RU280814"/>
    </source>
</evidence>
<feature type="non-terminal residue" evidence="8">
    <location>
        <position position="155"/>
    </location>
</feature>